<protein>
    <submittedName>
        <fullName evidence="3">Unannotated protein</fullName>
    </submittedName>
</protein>
<dbReference type="GO" id="GO:0003677">
    <property type="term" value="F:DNA binding"/>
    <property type="evidence" value="ECO:0007669"/>
    <property type="project" value="InterPro"/>
</dbReference>
<dbReference type="Gene3D" id="1.10.443.10">
    <property type="entry name" value="Intergrase catalytic core"/>
    <property type="match status" value="1"/>
</dbReference>
<dbReference type="InterPro" id="IPR013762">
    <property type="entry name" value="Integrase-like_cat_sf"/>
</dbReference>
<gene>
    <name evidence="3" type="ORF">UFOPK3564_00533</name>
</gene>
<dbReference type="GO" id="GO:0006310">
    <property type="term" value="P:DNA recombination"/>
    <property type="evidence" value="ECO:0007669"/>
    <property type="project" value="UniProtKB-KW"/>
</dbReference>
<evidence type="ECO:0000256" key="1">
    <source>
        <dbReference type="ARBA" id="ARBA00023172"/>
    </source>
</evidence>
<dbReference type="SUPFAM" id="SSF56349">
    <property type="entry name" value="DNA breaking-rejoining enzymes"/>
    <property type="match status" value="1"/>
</dbReference>
<evidence type="ECO:0000313" key="3">
    <source>
        <dbReference type="EMBL" id="CAB4900331.1"/>
    </source>
</evidence>
<reference evidence="3" key="1">
    <citation type="submission" date="2020-05" db="EMBL/GenBank/DDBJ databases">
        <authorList>
            <person name="Chiriac C."/>
            <person name="Salcher M."/>
            <person name="Ghai R."/>
            <person name="Kavagutti S V."/>
        </authorList>
    </citation>
    <scope>NUCLEOTIDE SEQUENCE</scope>
</reference>
<dbReference type="GO" id="GO:0015074">
    <property type="term" value="P:DNA integration"/>
    <property type="evidence" value="ECO:0007669"/>
    <property type="project" value="InterPro"/>
</dbReference>
<proteinExistence type="predicted"/>
<dbReference type="AlphaFoldDB" id="A0A6J7FXG7"/>
<name>A0A6J7FXG7_9ZZZZ</name>
<evidence type="ECO:0000256" key="2">
    <source>
        <dbReference type="SAM" id="MobiDB-lite"/>
    </source>
</evidence>
<keyword evidence="1" id="KW-0233">DNA recombination</keyword>
<feature type="region of interest" description="Disordered" evidence="2">
    <location>
        <begin position="102"/>
        <end position="130"/>
    </location>
</feature>
<organism evidence="3">
    <name type="scientific">freshwater metagenome</name>
    <dbReference type="NCBI Taxonomy" id="449393"/>
    <lineage>
        <taxon>unclassified sequences</taxon>
        <taxon>metagenomes</taxon>
        <taxon>ecological metagenomes</taxon>
    </lineage>
</organism>
<dbReference type="EMBL" id="CAFBMK010000018">
    <property type="protein sequence ID" value="CAB4900331.1"/>
    <property type="molecule type" value="Genomic_DNA"/>
</dbReference>
<dbReference type="InterPro" id="IPR011010">
    <property type="entry name" value="DNA_brk_join_enz"/>
</dbReference>
<accession>A0A6J7FXG7</accession>
<sequence length="316" mass="35019">MSTQNPPLSDHQLVLHFLAAREQLTSRDTYRQVVGPLLDWHQTRRPDEPLARLSRADAIAYYREHLNPLRDGQPTRSPATIRRDLTILASLYAFFADRDLRDPDRPNPFHTAPGSQIPPPKPPAASDARNRPTLTAGQLQRTIDVARDLGPNEHFLVVLIGLMGQPVHGIQALTGHDVPPAVGGGRHLIHLRARRGTRSWEPLLPELHDTVEALRTTDPDQPLLRSPRGRPANRRLIGDYFRQITAHATVLGTPLPALDSALLHHTFVVMARQSGWSVEQIQALTGQLDGAQIAIPDAPGTSRLERLAQHIRNAAS</sequence>